<proteinExistence type="predicted"/>
<dbReference type="AlphaFoldDB" id="A0A918TJU0"/>
<evidence type="ECO:0000313" key="1">
    <source>
        <dbReference type="EMBL" id="GHC52297.1"/>
    </source>
</evidence>
<dbReference type="Proteomes" id="UP000644507">
    <property type="component" value="Unassembled WGS sequence"/>
</dbReference>
<keyword evidence="2" id="KW-1185">Reference proteome</keyword>
<accession>A0A918TJU0</accession>
<name>A0A918TJU0_9BACT</name>
<dbReference type="InterPro" id="IPR022224">
    <property type="entry name" value="DUF3750"/>
</dbReference>
<reference evidence="1" key="2">
    <citation type="submission" date="2020-09" db="EMBL/GenBank/DDBJ databases">
        <authorList>
            <person name="Sun Q."/>
            <person name="Kim S."/>
        </authorList>
    </citation>
    <scope>NUCLEOTIDE SEQUENCE</scope>
    <source>
        <strain evidence="1">KCTC 12988</strain>
    </source>
</reference>
<protein>
    <submittedName>
        <fullName evidence="1">Uncharacterized protein</fullName>
    </submittedName>
</protein>
<dbReference type="Pfam" id="PF12570">
    <property type="entry name" value="DUF3750"/>
    <property type="match status" value="1"/>
</dbReference>
<gene>
    <name evidence="1" type="ORF">GCM10007100_18250</name>
</gene>
<evidence type="ECO:0000313" key="2">
    <source>
        <dbReference type="Proteomes" id="UP000644507"/>
    </source>
</evidence>
<comment type="caution">
    <text evidence="1">The sequence shown here is derived from an EMBL/GenBank/DDBJ whole genome shotgun (WGS) entry which is preliminary data.</text>
</comment>
<organism evidence="1 2">
    <name type="scientific">Roseibacillus persicicus</name>
    <dbReference type="NCBI Taxonomy" id="454148"/>
    <lineage>
        <taxon>Bacteria</taxon>
        <taxon>Pseudomonadati</taxon>
        <taxon>Verrucomicrobiota</taxon>
        <taxon>Verrucomicrobiia</taxon>
        <taxon>Verrucomicrobiales</taxon>
        <taxon>Verrucomicrobiaceae</taxon>
        <taxon>Roseibacillus</taxon>
    </lineage>
</organism>
<reference evidence="1" key="1">
    <citation type="journal article" date="2014" name="Int. J. Syst. Evol. Microbiol.">
        <title>Complete genome sequence of Corynebacterium casei LMG S-19264T (=DSM 44701T), isolated from a smear-ripened cheese.</title>
        <authorList>
            <consortium name="US DOE Joint Genome Institute (JGI-PGF)"/>
            <person name="Walter F."/>
            <person name="Albersmeier A."/>
            <person name="Kalinowski J."/>
            <person name="Ruckert C."/>
        </authorList>
    </citation>
    <scope>NUCLEOTIDE SEQUENCE</scope>
    <source>
        <strain evidence="1">KCTC 12988</strain>
    </source>
</reference>
<dbReference type="EMBL" id="BMXI01000007">
    <property type="protein sequence ID" value="GHC52297.1"/>
    <property type="molecule type" value="Genomic_DNA"/>
</dbReference>
<sequence length="199" mass="22233">MVKQVQIPDDMPWYSQFAVHSYIEYQPTPDQSWRRIEIINETSGIRHYEITDKELHSPSRWGESVHIVAQKKENGPKLANEIASFARSYPDANRYVAWPGPNSNTFAEKLLRQTRASGHLDHNAVGKDYGWYLGRTAGGTGLEVQSPYFGLAAGMTEGIELHFIGLTAGVGIWPPAIKLPFISRLPPRASMGEKASLPE</sequence>